<evidence type="ECO:0000313" key="4">
    <source>
        <dbReference type="Proteomes" id="UP001652445"/>
    </source>
</evidence>
<sequence>MPTFMRKANRNSGRAASFTQPQQQLEERRQPNSSMNHLHEPASPADIMQLQQTIGNKAVAQLMRSRAAIQRVVDPPEKESEKEKNGMPDQLQQGVESLSGMAMDDVKVHYNSSKPQELNALAYAQGADIHLGPGQEKHLPHEAWHVVQQKQGRVNPTMQAKSGVSINDDAALESEADRMGQQAIQMKTEGGVIQLQQTEIYVKNITGSYTDAGGVEQEFQYDGEEHVATTKSHPRGQVNYDTQVKKLLKKNNVVPKTIADANITVSYESFGRKL</sequence>
<dbReference type="RefSeq" id="WP_262684821.1">
    <property type="nucleotide sequence ID" value="NZ_JAOQIO010000055.1"/>
</dbReference>
<name>A0ABT2UG38_9BACL</name>
<gene>
    <name evidence="3" type="ORF">OB236_15730</name>
</gene>
<organism evidence="3 4">
    <name type="scientific">Paenibacillus baimaensis</name>
    <dbReference type="NCBI Taxonomy" id="2982185"/>
    <lineage>
        <taxon>Bacteria</taxon>
        <taxon>Bacillati</taxon>
        <taxon>Bacillota</taxon>
        <taxon>Bacilli</taxon>
        <taxon>Bacillales</taxon>
        <taxon>Paenibacillaceae</taxon>
        <taxon>Paenibacillus</taxon>
    </lineage>
</organism>
<dbReference type="InterPro" id="IPR025295">
    <property type="entry name" value="eCIS_core_dom"/>
</dbReference>
<dbReference type="Pfam" id="PF13699">
    <property type="entry name" value="eCIS_core"/>
    <property type="match status" value="1"/>
</dbReference>
<comment type="caution">
    <text evidence="3">The sequence shown here is derived from an EMBL/GenBank/DDBJ whole genome shotgun (WGS) entry which is preliminary data.</text>
</comment>
<evidence type="ECO:0000256" key="1">
    <source>
        <dbReference type="SAM" id="MobiDB-lite"/>
    </source>
</evidence>
<feature type="region of interest" description="Disordered" evidence="1">
    <location>
        <begin position="1"/>
        <end position="43"/>
    </location>
</feature>
<feature type="compositionally biased region" description="Polar residues" evidence="1">
    <location>
        <begin position="10"/>
        <end position="19"/>
    </location>
</feature>
<evidence type="ECO:0000259" key="2">
    <source>
        <dbReference type="Pfam" id="PF13699"/>
    </source>
</evidence>
<accession>A0ABT2UG38</accession>
<proteinExistence type="predicted"/>
<dbReference type="EMBL" id="JAOQIO010000055">
    <property type="protein sequence ID" value="MCU6793555.1"/>
    <property type="molecule type" value="Genomic_DNA"/>
</dbReference>
<protein>
    <submittedName>
        <fullName evidence="3">DUF4157 domain-containing protein</fullName>
    </submittedName>
</protein>
<keyword evidence="4" id="KW-1185">Reference proteome</keyword>
<evidence type="ECO:0000313" key="3">
    <source>
        <dbReference type="EMBL" id="MCU6793555.1"/>
    </source>
</evidence>
<dbReference type="Proteomes" id="UP001652445">
    <property type="component" value="Unassembled WGS sequence"/>
</dbReference>
<reference evidence="3 4" key="1">
    <citation type="submission" date="2022-09" db="EMBL/GenBank/DDBJ databases">
        <authorList>
            <person name="Han X.L."/>
            <person name="Wang Q."/>
            <person name="Lu T."/>
        </authorList>
    </citation>
    <scope>NUCLEOTIDE SEQUENCE [LARGE SCALE GENOMIC DNA]</scope>
    <source>
        <strain evidence="3 4">WQ 127069</strain>
    </source>
</reference>
<feature type="domain" description="eCIS core" evidence="2">
    <location>
        <begin position="87"/>
        <end position="152"/>
    </location>
</feature>